<proteinExistence type="predicted"/>
<evidence type="ECO:0000256" key="1">
    <source>
        <dbReference type="SAM" id="SignalP"/>
    </source>
</evidence>
<organism evidence="2 3">
    <name type="scientific">Saimiri boliviensis boliviensis</name>
    <name type="common">Bolivian squirrel monkey</name>
    <dbReference type="NCBI Taxonomy" id="39432"/>
    <lineage>
        <taxon>Eukaryota</taxon>
        <taxon>Metazoa</taxon>
        <taxon>Chordata</taxon>
        <taxon>Craniata</taxon>
        <taxon>Vertebrata</taxon>
        <taxon>Euteleostomi</taxon>
        <taxon>Mammalia</taxon>
        <taxon>Eutheria</taxon>
        <taxon>Euarchontoglires</taxon>
        <taxon>Primates</taxon>
        <taxon>Haplorrhini</taxon>
        <taxon>Platyrrhini</taxon>
        <taxon>Cebidae</taxon>
        <taxon>Saimiriinae</taxon>
        <taxon>Saimiri</taxon>
    </lineage>
</organism>
<dbReference type="InterPro" id="IPR019791">
    <property type="entry name" value="Haem_peroxidase_animal"/>
</dbReference>
<keyword evidence="3" id="KW-1185">Reference proteome</keyword>
<accession>A0A2K6UMP3</accession>
<keyword evidence="1" id="KW-0732">Signal</keyword>
<evidence type="ECO:0000313" key="2">
    <source>
        <dbReference type="Ensembl" id="ENSSBOP00000033175.1"/>
    </source>
</evidence>
<dbReference type="PROSITE" id="PS50292">
    <property type="entry name" value="PEROXIDASE_3"/>
    <property type="match status" value="1"/>
</dbReference>
<dbReference type="PROSITE" id="PS51257">
    <property type="entry name" value="PROKAR_LIPOPROTEIN"/>
    <property type="match status" value="1"/>
</dbReference>
<reference evidence="2" key="1">
    <citation type="submission" date="2025-08" db="UniProtKB">
        <authorList>
            <consortium name="Ensembl"/>
        </authorList>
    </citation>
    <scope>IDENTIFICATION</scope>
</reference>
<dbReference type="OMA" id="FMAGDTR"/>
<protein>
    <submittedName>
        <fullName evidence="2">Thyroid peroxidase</fullName>
    </submittedName>
</protein>
<dbReference type="Proteomes" id="UP000233220">
    <property type="component" value="Unplaced"/>
</dbReference>
<dbReference type="GeneTree" id="ENSGT00940000158104"/>
<dbReference type="AlphaFoldDB" id="A0A2K6UMP3"/>
<evidence type="ECO:0000313" key="3">
    <source>
        <dbReference type="Proteomes" id="UP000233220"/>
    </source>
</evidence>
<sequence length="160" mass="17682">MRTLAVLAATLVLACTEAFFPFISRGKELLWGKPAESRIASVLEESRCLVDTAMYTTMQRNLRKREILSPAQLLSFSKLPEPTSGAIARAAEIMETSIQAMRRKVSLETQQSRHPTDALSEDLLSMVANMSGCLPYMLPPKCPNTCLANKYRLITGACNN</sequence>
<feature type="signal peptide" evidence="1">
    <location>
        <begin position="1"/>
        <end position="18"/>
    </location>
</feature>
<name>A0A2K6UMP3_SAIBB</name>
<feature type="chain" id="PRO_5014364242" evidence="1">
    <location>
        <begin position="19"/>
        <end position="160"/>
    </location>
</feature>
<dbReference type="Ensembl" id="ENSSBOT00000050086.1">
    <property type="protein sequence ID" value="ENSSBOP00000033175.1"/>
    <property type="gene ID" value="ENSSBOG00000032700.1"/>
</dbReference>
<reference evidence="2" key="2">
    <citation type="submission" date="2025-09" db="UniProtKB">
        <authorList>
            <consortium name="Ensembl"/>
        </authorList>
    </citation>
    <scope>IDENTIFICATION</scope>
</reference>
<gene>
    <name evidence="2" type="primary">TPO</name>
</gene>